<feature type="binding site" evidence="7">
    <location>
        <position position="131"/>
    </location>
    <ligand>
        <name>Zn(2+)</name>
        <dbReference type="ChEBI" id="CHEBI:29105"/>
    </ligand>
</feature>
<dbReference type="GO" id="GO:0003700">
    <property type="term" value="F:DNA-binding transcription factor activity"/>
    <property type="evidence" value="ECO:0007669"/>
    <property type="project" value="InterPro"/>
</dbReference>
<dbReference type="PANTHER" id="PTHR33202:SF8">
    <property type="entry name" value="PEROXIDE-RESPONSIVE REPRESSOR PERR"/>
    <property type="match status" value="1"/>
</dbReference>
<keyword evidence="6" id="KW-0804">Transcription</keyword>
<dbReference type="GO" id="GO:0008270">
    <property type="term" value="F:zinc ion binding"/>
    <property type="evidence" value="ECO:0007669"/>
    <property type="project" value="TreeGrafter"/>
</dbReference>
<keyword evidence="2" id="KW-0678">Repressor</keyword>
<dbReference type="InterPro" id="IPR002481">
    <property type="entry name" value="FUR"/>
</dbReference>
<sequence>MDALSVLRDHDLSPSYPRKRILEYLMDYHNHPTVGQIYQDLVGDIPSLSKTTVYNTLKTFVERHIAEVITIEGKENRYDLYNPETHAHFKCESCGNVFDISVGMSLLSLPDLQGFEVHDHSVHFNGFCPSCLGSA</sequence>
<organism evidence="9 10">
    <name type="scientific">Spirochaeta lutea</name>
    <dbReference type="NCBI Taxonomy" id="1480694"/>
    <lineage>
        <taxon>Bacteria</taxon>
        <taxon>Pseudomonadati</taxon>
        <taxon>Spirochaetota</taxon>
        <taxon>Spirochaetia</taxon>
        <taxon>Spirochaetales</taxon>
        <taxon>Spirochaetaceae</taxon>
        <taxon>Spirochaeta</taxon>
    </lineage>
</organism>
<dbReference type="eggNOG" id="COG0735">
    <property type="taxonomic scope" value="Bacteria"/>
</dbReference>
<feature type="binding site" evidence="7">
    <location>
        <position position="91"/>
    </location>
    <ligand>
        <name>Zn(2+)</name>
        <dbReference type="ChEBI" id="CHEBI:29105"/>
    </ligand>
</feature>
<dbReference type="SUPFAM" id="SSF46785">
    <property type="entry name" value="Winged helix' DNA-binding domain"/>
    <property type="match status" value="1"/>
</dbReference>
<dbReference type="STRING" id="1480694.DC28_08365"/>
<comment type="caution">
    <text evidence="9">The sequence shown here is derived from an EMBL/GenBank/DDBJ whole genome shotgun (WGS) entry which is preliminary data.</text>
</comment>
<feature type="binding site" evidence="7">
    <location>
        <position position="94"/>
    </location>
    <ligand>
        <name>Zn(2+)</name>
        <dbReference type="ChEBI" id="CHEBI:29105"/>
    </ligand>
</feature>
<keyword evidence="3 7" id="KW-0862">Zinc</keyword>
<dbReference type="GO" id="GO:1900376">
    <property type="term" value="P:regulation of secondary metabolite biosynthetic process"/>
    <property type="evidence" value="ECO:0007669"/>
    <property type="project" value="TreeGrafter"/>
</dbReference>
<feature type="binding site" evidence="7">
    <location>
        <position position="128"/>
    </location>
    <ligand>
        <name>Zn(2+)</name>
        <dbReference type="ChEBI" id="CHEBI:29105"/>
    </ligand>
</feature>
<evidence type="ECO:0000313" key="9">
    <source>
        <dbReference type="EMBL" id="KGE71837.1"/>
    </source>
</evidence>
<keyword evidence="4" id="KW-0805">Transcription regulation</keyword>
<dbReference type="InterPro" id="IPR036388">
    <property type="entry name" value="WH-like_DNA-bd_sf"/>
</dbReference>
<evidence type="ECO:0000256" key="8">
    <source>
        <dbReference type="PIRSR" id="PIRSR602481-2"/>
    </source>
</evidence>
<evidence type="ECO:0000256" key="2">
    <source>
        <dbReference type="ARBA" id="ARBA00022491"/>
    </source>
</evidence>
<dbReference type="InterPro" id="IPR036390">
    <property type="entry name" value="WH_DNA-bd_sf"/>
</dbReference>
<reference evidence="9 10" key="1">
    <citation type="submission" date="2014-05" db="EMBL/GenBank/DDBJ databases">
        <title>De novo Genome Sequence of Spirocheata sp.</title>
        <authorList>
            <person name="Shivani Y."/>
            <person name="Subhash Y."/>
            <person name="Tushar L."/>
            <person name="Sasikala C."/>
            <person name="Ramana C.V."/>
        </authorList>
    </citation>
    <scope>NUCLEOTIDE SEQUENCE [LARGE SCALE GENOMIC DNA]</scope>
    <source>
        <strain evidence="9 10">JC230</strain>
    </source>
</reference>
<dbReference type="CDD" id="cd07153">
    <property type="entry name" value="Fur_like"/>
    <property type="match status" value="1"/>
</dbReference>
<dbReference type="Gene3D" id="3.30.1490.190">
    <property type="match status" value="1"/>
</dbReference>
<evidence type="ECO:0000256" key="3">
    <source>
        <dbReference type="ARBA" id="ARBA00022833"/>
    </source>
</evidence>
<comment type="cofactor">
    <cofactor evidence="8">
        <name>Mn(2+)</name>
        <dbReference type="ChEBI" id="CHEBI:29035"/>
    </cofactor>
    <cofactor evidence="8">
        <name>Fe(2+)</name>
        <dbReference type="ChEBI" id="CHEBI:29033"/>
    </cofactor>
    <text evidence="8">Binds 1 Mn(2+) or Fe(2+) ion per subunit.</text>
</comment>
<protein>
    <recommendedName>
        <fullName evidence="11">Fur family transcriptional regulator</fullName>
    </recommendedName>
</protein>
<dbReference type="GO" id="GO:0000976">
    <property type="term" value="F:transcription cis-regulatory region binding"/>
    <property type="evidence" value="ECO:0007669"/>
    <property type="project" value="TreeGrafter"/>
</dbReference>
<evidence type="ECO:0000256" key="6">
    <source>
        <dbReference type="ARBA" id="ARBA00023163"/>
    </source>
</evidence>
<dbReference type="EMBL" id="JNUP01000064">
    <property type="protein sequence ID" value="KGE71837.1"/>
    <property type="molecule type" value="Genomic_DNA"/>
</dbReference>
<evidence type="ECO:0008006" key="11">
    <source>
        <dbReference type="Google" id="ProtNLM"/>
    </source>
</evidence>
<evidence type="ECO:0000256" key="1">
    <source>
        <dbReference type="ARBA" id="ARBA00007957"/>
    </source>
</evidence>
<comment type="cofactor">
    <cofactor evidence="7">
        <name>Zn(2+)</name>
        <dbReference type="ChEBI" id="CHEBI:29105"/>
    </cofactor>
    <text evidence="7">Binds 1 zinc ion per subunit.</text>
</comment>
<keyword evidence="8" id="KW-0408">Iron</keyword>
<evidence type="ECO:0000256" key="7">
    <source>
        <dbReference type="PIRSR" id="PIRSR602481-1"/>
    </source>
</evidence>
<feature type="binding site" evidence="8">
    <location>
        <position position="120"/>
    </location>
    <ligand>
        <name>Fe cation</name>
        <dbReference type="ChEBI" id="CHEBI:24875"/>
    </ligand>
</feature>
<keyword evidence="7" id="KW-0479">Metal-binding</keyword>
<evidence type="ECO:0000256" key="4">
    <source>
        <dbReference type="ARBA" id="ARBA00023015"/>
    </source>
</evidence>
<evidence type="ECO:0000313" key="10">
    <source>
        <dbReference type="Proteomes" id="UP000029692"/>
    </source>
</evidence>
<dbReference type="Pfam" id="PF01475">
    <property type="entry name" value="FUR"/>
    <property type="match status" value="1"/>
</dbReference>
<dbReference type="AlphaFoldDB" id="A0A098QZF1"/>
<gene>
    <name evidence="9" type="ORF">DC28_08365</name>
</gene>
<evidence type="ECO:0000256" key="5">
    <source>
        <dbReference type="ARBA" id="ARBA00023125"/>
    </source>
</evidence>
<comment type="similarity">
    <text evidence="1">Belongs to the Fur family.</text>
</comment>
<proteinExistence type="inferred from homology"/>
<keyword evidence="10" id="KW-1185">Reference proteome</keyword>
<name>A0A098QZF1_9SPIO</name>
<dbReference type="GO" id="GO:0045892">
    <property type="term" value="P:negative regulation of DNA-templated transcription"/>
    <property type="evidence" value="ECO:0007669"/>
    <property type="project" value="TreeGrafter"/>
</dbReference>
<accession>A0A098QZF1</accession>
<dbReference type="OrthoDB" id="8659436at2"/>
<keyword evidence="5" id="KW-0238">DNA-binding</keyword>
<dbReference type="Proteomes" id="UP000029692">
    <property type="component" value="Unassembled WGS sequence"/>
</dbReference>
<dbReference type="PANTHER" id="PTHR33202">
    <property type="entry name" value="ZINC UPTAKE REGULATION PROTEIN"/>
    <property type="match status" value="1"/>
</dbReference>
<dbReference type="Gene3D" id="1.10.10.10">
    <property type="entry name" value="Winged helix-like DNA-binding domain superfamily/Winged helix DNA-binding domain"/>
    <property type="match status" value="1"/>
</dbReference>
<dbReference type="InterPro" id="IPR043135">
    <property type="entry name" value="Fur_C"/>
</dbReference>